<evidence type="ECO:0000256" key="1">
    <source>
        <dbReference type="SAM" id="MobiDB-lite"/>
    </source>
</evidence>
<dbReference type="Proteomes" id="UP001139887">
    <property type="component" value="Unassembled WGS sequence"/>
</dbReference>
<proteinExistence type="predicted"/>
<feature type="compositionally biased region" description="Polar residues" evidence="1">
    <location>
        <begin position="541"/>
        <end position="563"/>
    </location>
</feature>
<dbReference type="Pfam" id="PF10257">
    <property type="entry name" value="RAI16-like"/>
    <property type="match status" value="1"/>
</dbReference>
<gene>
    <name evidence="2" type="ORF">IWW36_004209</name>
</gene>
<feature type="region of interest" description="Disordered" evidence="1">
    <location>
        <begin position="491"/>
        <end position="513"/>
    </location>
</feature>
<dbReference type="OrthoDB" id="5350595at2759"/>
<evidence type="ECO:0000313" key="3">
    <source>
        <dbReference type="Proteomes" id="UP001139887"/>
    </source>
</evidence>
<dbReference type="EMBL" id="JANBUW010000467">
    <property type="protein sequence ID" value="KAJ2846731.1"/>
    <property type="molecule type" value="Genomic_DNA"/>
</dbReference>
<dbReference type="PANTHER" id="PTHR21705">
    <property type="entry name" value="RAI16 PROTEIN-RELATED"/>
    <property type="match status" value="1"/>
</dbReference>
<reference evidence="2" key="1">
    <citation type="submission" date="2022-07" db="EMBL/GenBank/DDBJ databases">
        <title>Phylogenomic reconstructions and comparative analyses of Kickxellomycotina fungi.</title>
        <authorList>
            <person name="Reynolds N.K."/>
            <person name="Stajich J.E."/>
            <person name="Barry K."/>
            <person name="Grigoriev I.V."/>
            <person name="Crous P."/>
            <person name="Smith M.E."/>
        </authorList>
    </citation>
    <scope>NUCLEOTIDE SEQUENCE</scope>
    <source>
        <strain evidence="2">NRRL 1566</strain>
    </source>
</reference>
<dbReference type="InterPro" id="IPR019384">
    <property type="entry name" value="FHIP"/>
</dbReference>
<dbReference type="AlphaFoldDB" id="A0A9W8LXT5"/>
<feature type="compositionally biased region" description="Polar residues" evidence="1">
    <location>
        <begin position="501"/>
        <end position="513"/>
    </location>
</feature>
<feature type="region of interest" description="Disordered" evidence="1">
    <location>
        <begin position="539"/>
        <end position="564"/>
    </location>
</feature>
<keyword evidence="3" id="KW-1185">Reference proteome</keyword>
<dbReference type="PANTHER" id="PTHR21705:SF11">
    <property type="entry name" value="FHIP FAMILY PROTEIN CG3558"/>
    <property type="match status" value="1"/>
</dbReference>
<name>A0A9W8LXT5_9FUNG</name>
<protein>
    <submittedName>
        <fullName evidence="2">Uncharacterized protein</fullName>
    </submittedName>
</protein>
<organism evidence="2 3">
    <name type="scientific">Coemansia brasiliensis</name>
    <dbReference type="NCBI Taxonomy" id="2650707"/>
    <lineage>
        <taxon>Eukaryota</taxon>
        <taxon>Fungi</taxon>
        <taxon>Fungi incertae sedis</taxon>
        <taxon>Zoopagomycota</taxon>
        <taxon>Kickxellomycotina</taxon>
        <taxon>Kickxellomycetes</taxon>
        <taxon>Kickxellales</taxon>
        <taxon>Kickxellaceae</taxon>
        <taxon>Coemansia</taxon>
    </lineage>
</organism>
<comment type="caution">
    <text evidence="2">The sequence shown here is derived from an EMBL/GenBank/DDBJ whole genome shotgun (WGS) entry which is preliminary data.</text>
</comment>
<feature type="non-terminal residue" evidence="2">
    <location>
        <position position="822"/>
    </location>
</feature>
<accession>A0A9W8LXT5</accession>
<evidence type="ECO:0000313" key="2">
    <source>
        <dbReference type="EMBL" id="KAJ2846731.1"/>
    </source>
</evidence>
<sequence>MSEHRERRQNKAGVLGRMRTLVDNVAMALDGPVGLTRKEQLLASWAQIQEYYLPRHHGQRRNDASEQEIARHLEIMLQALAQEMNEQQQYTQPQQQQQQQQQQPLEFGACVEYLLQYHVLSDLVEIAEVDMPRGVRECIVRFFEQFIRAIPLGLLPESAIRLPLVAIMRQSVQVIEEGSPVTGEARLGRGFYRNANKDMTELAQAVLQLMATLFLRLQEQASLVHLFFDWGDSNTTSTSAMRLGSELAISSLRAAAAQAAAQAARGHELFILHTIMENVLAPGQTGQLAREALVLAVRALLAPQDSARFAAFLVEQARIAEVLVEHISYLHAQMPVLRPQQRSPAARVFSSGYSGPRHLPPLERRVSQKLSNNLEATYSTEPPSFRLRVHRRPTPAEFQPLGAVDAFFVCWELLDEVAAVAWCDKRVVGAIQTQLANGFLHTHVAPALLATGASRSQALTTVSYLADLVSLTHSTHVLDALLTVLLGPELGPERPPQLPGAQSQPMPQQGLSAEDQQLLDAIEDDALRAEAARLLLPLPSQPTTESSGNQAQNKSAATSSTDHNASHPVRAALISWLTLDDGSHLSLSTLRLFDAILATMNQFAYTSLVLRNFVDSCPTTDSFYTGPALGIGESAAADQELVRAVVERFVDATPSNIAAALPDAVKDASLRIESAELAPQQQQQEQLRSFLAQREANGCDDYVRDCLLRLRATARVISVCWQNKALFIQQHRQQQQQASEDADEQLRSFYPGAFVQSLAQQLRMVPMRHMAYNLLLTSILNRLLCTADPALCAYVFLASSKTMPKADTADAQRSRLLLYDAL</sequence>